<keyword evidence="2" id="KW-1185">Reference proteome</keyword>
<gene>
    <name evidence="1" type="ORF">THIARS_50210</name>
</gene>
<sequence>MGGEERRLRRAGALLGCGKLFKQTVHSKADLHSAIMAGAFPNAYLVLLISKAEGLELADIVRALGISKRLLLIRHVDE</sequence>
<accession>A0A238D129</accession>
<organism evidence="1 2">
    <name type="scientific">Thiomonas delicata</name>
    <name type="common">Thiomonas cuprina</name>
    <dbReference type="NCBI Taxonomy" id="364030"/>
    <lineage>
        <taxon>Bacteria</taxon>
        <taxon>Pseudomonadati</taxon>
        <taxon>Pseudomonadota</taxon>
        <taxon>Betaproteobacteria</taxon>
        <taxon>Burkholderiales</taxon>
        <taxon>Thiomonas</taxon>
    </lineage>
</organism>
<evidence type="ECO:0000313" key="2">
    <source>
        <dbReference type="Proteomes" id="UP000214566"/>
    </source>
</evidence>
<reference evidence="1 2" key="1">
    <citation type="submission" date="2016-06" db="EMBL/GenBank/DDBJ databases">
        <authorList>
            <person name="Kjaerup R.B."/>
            <person name="Dalgaard T.S."/>
            <person name="Juul-Madsen H.R."/>
        </authorList>
    </citation>
    <scope>NUCLEOTIDE SEQUENCE [LARGE SCALE GENOMIC DNA]</scope>
    <source>
        <strain evidence="1 2">DSM 16361</strain>
    </source>
</reference>
<name>A0A238D129_THIDL</name>
<evidence type="ECO:0000313" key="1">
    <source>
        <dbReference type="EMBL" id="SBP86962.1"/>
    </source>
</evidence>
<dbReference type="AlphaFoldDB" id="A0A238D129"/>
<protein>
    <submittedName>
        <fullName evidence="1">Uncharacterized protein</fullName>
    </submittedName>
</protein>
<dbReference type="Proteomes" id="UP000214566">
    <property type="component" value="Unassembled WGS sequence"/>
</dbReference>
<proteinExistence type="predicted"/>
<dbReference type="EMBL" id="FLMQ01000045">
    <property type="protein sequence ID" value="SBP86962.1"/>
    <property type="molecule type" value="Genomic_DNA"/>
</dbReference>